<feature type="transmembrane region" description="Helical" evidence="1">
    <location>
        <begin position="98"/>
        <end position="123"/>
    </location>
</feature>
<proteinExistence type="predicted"/>
<feature type="transmembrane region" description="Helical" evidence="1">
    <location>
        <begin position="27"/>
        <end position="46"/>
    </location>
</feature>
<feature type="transmembrane region" description="Helical" evidence="1">
    <location>
        <begin position="58"/>
        <end position="78"/>
    </location>
</feature>
<dbReference type="InParanoid" id="A0A0H2RLB6"/>
<evidence type="ECO:0008006" key="4">
    <source>
        <dbReference type="Google" id="ProtNLM"/>
    </source>
</evidence>
<accession>A0A0H2RLB6</accession>
<reference evidence="2 3" key="1">
    <citation type="submission" date="2015-04" db="EMBL/GenBank/DDBJ databases">
        <title>Complete genome sequence of Schizopora paradoxa KUC8140, a cosmopolitan wood degrader in East Asia.</title>
        <authorList>
            <consortium name="DOE Joint Genome Institute"/>
            <person name="Min B."/>
            <person name="Park H."/>
            <person name="Jang Y."/>
            <person name="Kim J.-J."/>
            <person name="Kim K.H."/>
            <person name="Pangilinan J."/>
            <person name="Lipzen A."/>
            <person name="Riley R."/>
            <person name="Grigoriev I.V."/>
            <person name="Spatafora J.W."/>
            <person name="Choi I.-G."/>
        </authorList>
    </citation>
    <scope>NUCLEOTIDE SEQUENCE [LARGE SCALE GENOMIC DNA]</scope>
    <source>
        <strain evidence="2 3">KUC8140</strain>
    </source>
</reference>
<evidence type="ECO:0000313" key="2">
    <source>
        <dbReference type="EMBL" id="KLO12760.1"/>
    </source>
</evidence>
<dbReference type="STRING" id="27342.A0A0H2RLB6"/>
<sequence>MSNSNSNGQAKSVIQHFSRIQRLDESAFLGLQVTGGQILLPLLVLTTIFSRKVPRSPVFINFCISWIVSSVVYSLLVYRGRSDPANLSLDPSPQECLIQASLINGVQALTSCATIGLVIQLFVVIRNTHRDPNGESKFDRNRHALNYILLFVPFFAFLVFSIVSAVLGSPSAYNTDGILIPNSNLALPGIFYCIILFNTDTESLASGLSLVRASFIFASTVSLLSLGLEVTIAIFVFRKRSLLRRFVPNGWLSLLARIVAFSIYRLIALGLNLAVIVAPNEIFLTGISSNNLFNGVIDLVQAAIPLVAFLIFASEKDVWSAWRSTESWTWTPWKDVSDPKLDVKRDTSNDSS</sequence>
<keyword evidence="3" id="KW-1185">Reference proteome</keyword>
<gene>
    <name evidence="2" type="ORF">SCHPADRAFT_904810</name>
</gene>
<dbReference type="AlphaFoldDB" id="A0A0H2RLB6"/>
<name>A0A0H2RLB6_9AGAM</name>
<feature type="transmembrane region" description="Helical" evidence="1">
    <location>
        <begin position="258"/>
        <end position="280"/>
    </location>
</feature>
<feature type="transmembrane region" description="Helical" evidence="1">
    <location>
        <begin position="144"/>
        <end position="167"/>
    </location>
</feature>
<evidence type="ECO:0000313" key="3">
    <source>
        <dbReference type="Proteomes" id="UP000053477"/>
    </source>
</evidence>
<evidence type="ECO:0000256" key="1">
    <source>
        <dbReference type="SAM" id="Phobius"/>
    </source>
</evidence>
<feature type="transmembrane region" description="Helical" evidence="1">
    <location>
        <begin position="292"/>
        <end position="313"/>
    </location>
</feature>
<keyword evidence="1" id="KW-1133">Transmembrane helix</keyword>
<dbReference type="Proteomes" id="UP000053477">
    <property type="component" value="Unassembled WGS sequence"/>
</dbReference>
<organism evidence="2 3">
    <name type="scientific">Schizopora paradoxa</name>
    <dbReference type="NCBI Taxonomy" id="27342"/>
    <lineage>
        <taxon>Eukaryota</taxon>
        <taxon>Fungi</taxon>
        <taxon>Dikarya</taxon>
        <taxon>Basidiomycota</taxon>
        <taxon>Agaricomycotina</taxon>
        <taxon>Agaricomycetes</taxon>
        <taxon>Hymenochaetales</taxon>
        <taxon>Schizoporaceae</taxon>
        <taxon>Schizopora</taxon>
    </lineage>
</organism>
<protein>
    <recommendedName>
        <fullName evidence="4">Fungal pheromone STE3G-protein-coupled receptor</fullName>
    </recommendedName>
</protein>
<dbReference type="EMBL" id="KQ085971">
    <property type="protein sequence ID" value="KLO12760.1"/>
    <property type="molecule type" value="Genomic_DNA"/>
</dbReference>
<keyword evidence="1" id="KW-0812">Transmembrane</keyword>
<feature type="transmembrane region" description="Helical" evidence="1">
    <location>
        <begin position="215"/>
        <end position="237"/>
    </location>
</feature>
<dbReference type="OrthoDB" id="3046318at2759"/>
<keyword evidence="1" id="KW-0472">Membrane</keyword>